<dbReference type="GO" id="GO:0006508">
    <property type="term" value="P:proteolysis"/>
    <property type="evidence" value="ECO:0007669"/>
    <property type="project" value="UniProtKB-KW"/>
</dbReference>
<dbReference type="AlphaFoldDB" id="A0A3D9HNE6"/>
<dbReference type="OrthoDB" id="9782658at2"/>
<dbReference type="Pfam" id="PF07171">
    <property type="entry name" value="MlrC_C"/>
    <property type="match status" value="1"/>
</dbReference>
<sequence>MARIAVGGFQHETNTFAPVKASFDKFERADGWPALCRGDGLFDGVEGVHIPLTGAIDALRDACHELVPLLWCSATPSAHVTKDAFERISEMFLEDIRTAGPLDGIYLDLHGAMVTEHLEDGEGELLRRIRDLVGADLPIAVSLDLHANVTPQMIDFATIMDIFRTYPHVDMGATGARTARHLNKILCNGVKPFKAFRQADFLIALTHGCTYMEPAKRLYEVTLPEILSDNRSLMALSFAAGFHLADIHDAGPSVVAYAGSQEAADKAADAMLAAVNAKEPAFGGKIYEAADGVREAKKLSANSSRPVIIADTQDNPGGGGPGDTTGMLRAMVAGNANGAVVAMIIDPSSADQAHEAGEGASVTLDIGGKEFPEDSPYRCECTVLKLGDGKFTGTGPMWGGAKFQLGKMALVETNGIKVIIASKAMQAGDTSMLRHLGLEPAEQPIIALKSSVHFRADFQPLAEEVLVGAAPGPVYADPGKLDFKRLRSGVRR</sequence>
<keyword evidence="1" id="KW-0479">Metal-binding</keyword>
<keyword evidence="1" id="KW-0645">Protease</keyword>
<comment type="caution">
    <text evidence="4">The sequence shown here is derived from an EMBL/GenBank/DDBJ whole genome shotgun (WGS) entry which is preliminary data.</text>
</comment>
<dbReference type="PIRSF" id="PIRSF012702">
    <property type="entry name" value="UCP012702"/>
    <property type="match status" value="1"/>
</dbReference>
<proteinExistence type="inferred from homology"/>
<evidence type="ECO:0000313" key="4">
    <source>
        <dbReference type="EMBL" id="RED51027.1"/>
    </source>
</evidence>
<keyword evidence="5" id="KW-1185">Reference proteome</keyword>
<reference evidence="4 5" key="1">
    <citation type="submission" date="2018-07" db="EMBL/GenBank/DDBJ databases">
        <title>Genomic Encyclopedia of Type Strains, Phase III (KMG-III): the genomes of soil and plant-associated and newly described type strains.</title>
        <authorList>
            <person name="Whitman W."/>
        </authorList>
    </citation>
    <scope>NUCLEOTIDE SEQUENCE [LARGE SCALE GENOMIC DNA]</scope>
    <source>
        <strain evidence="4 5">CECT 8488</strain>
    </source>
</reference>
<feature type="domain" description="Microcystin LR degradation protein MlrC N-terminal" evidence="3">
    <location>
        <begin position="3"/>
        <end position="296"/>
    </location>
</feature>
<evidence type="ECO:0000259" key="3">
    <source>
        <dbReference type="Pfam" id="PF07364"/>
    </source>
</evidence>
<evidence type="ECO:0000259" key="2">
    <source>
        <dbReference type="Pfam" id="PF07171"/>
    </source>
</evidence>
<comment type="cofactor">
    <cofactor evidence="1">
        <name>Zn(2+)</name>
        <dbReference type="ChEBI" id="CHEBI:29105"/>
    </cofactor>
    <text evidence="1">Binds 1 zinc ion per subunit.</text>
</comment>
<name>A0A3D9HNE6_9PROT</name>
<accession>A0A3D9HNE6</accession>
<dbReference type="GO" id="GO:0046872">
    <property type="term" value="F:metal ion binding"/>
    <property type="evidence" value="ECO:0007669"/>
    <property type="project" value="UniProtKB-KW"/>
</dbReference>
<dbReference type="Pfam" id="PF07364">
    <property type="entry name" value="DUF1485"/>
    <property type="match status" value="1"/>
</dbReference>
<keyword evidence="1" id="KW-0482">Metalloprotease</keyword>
<protein>
    <recommendedName>
        <fullName evidence="1">Microcystinase C</fullName>
        <shortName evidence="1">MlrC</shortName>
    </recommendedName>
</protein>
<comment type="function">
    <text evidence="1">Involved in peptidolytic degradation of cyclic heptapeptide hepatotoxin microcystin (MC).</text>
</comment>
<gene>
    <name evidence="4" type="ORF">DFP90_104305</name>
</gene>
<dbReference type="RefSeq" id="WP_115936807.1">
    <property type="nucleotide sequence ID" value="NZ_QRDW01000004.1"/>
</dbReference>
<dbReference type="InterPro" id="IPR009197">
    <property type="entry name" value="MlrC"/>
</dbReference>
<organism evidence="4 5">
    <name type="scientific">Aestuariispira insulae</name>
    <dbReference type="NCBI Taxonomy" id="1461337"/>
    <lineage>
        <taxon>Bacteria</taxon>
        <taxon>Pseudomonadati</taxon>
        <taxon>Pseudomonadota</taxon>
        <taxon>Alphaproteobacteria</taxon>
        <taxon>Rhodospirillales</taxon>
        <taxon>Kiloniellaceae</taxon>
        <taxon>Aestuariispira</taxon>
    </lineage>
</organism>
<comment type="similarity">
    <text evidence="1">Belongs to the peptidase M81 family.</text>
</comment>
<feature type="domain" description="Microcystin LR degradation protein MlrC C-terminal" evidence="2">
    <location>
        <begin position="309"/>
        <end position="485"/>
    </location>
</feature>
<dbReference type="InterPro" id="IPR015995">
    <property type="entry name" value="MlrC_N"/>
</dbReference>
<dbReference type="EMBL" id="QRDW01000004">
    <property type="protein sequence ID" value="RED51027.1"/>
    <property type="molecule type" value="Genomic_DNA"/>
</dbReference>
<dbReference type="GO" id="GO:0008237">
    <property type="term" value="F:metallopeptidase activity"/>
    <property type="evidence" value="ECO:0007669"/>
    <property type="project" value="UniProtKB-KW"/>
</dbReference>
<dbReference type="Proteomes" id="UP000256845">
    <property type="component" value="Unassembled WGS sequence"/>
</dbReference>
<dbReference type="InterPro" id="IPR010799">
    <property type="entry name" value="MlrC_C"/>
</dbReference>
<evidence type="ECO:0000313" key="5">
    <source>
        <dbReference type="Proteomes" id="UP000256845"/>
    </source>
</evidence>
<keyword evidence="1" id="KW-0378">Hydrolase</keyword>
<evidence type="ECO:0000256" key="1">
    <source>
        <dbReference type="PIRNR" id="PIRNR012702"/>
    </source>
</evidence>